<sequence>MTLSPNALAFSTSVGLPSAAQTVTLSNGTGSALPVTGVTSSSAVFNVAGGTCTTSPTLAAGQSCNVQVTFVPVTVGDASGTLTIATGGTPASLAVNLSGTATASTGPDLVTSVTPATYLQGSVERGAWDLLMAARSACGFGLVQQDTRLDTAAASHARYLAQNSIDRNAAALGPSEDPSWSYFTGATPTARGGAAGFPTGQPVVESSHALGLFYVAGQNPPLALNSNTGIASMRALLESIYNTANLFTPARVGGIAATAPAGPSLSLLSQQQFRLVVDFSTTGNPQRLGNGNVATWPCEGVGGFSGALDPANEVLNPFPDVTGPVNYGTPIYLRTDLGATLTVQAASLTRIADASAVPLRSLTRANDANSQLGSHEAFLVPTQPLPRGSTYRLNATGTANGVAFTKSFTFATAP</sequence>
<evidence type="ECO:0000313" key="2">
    <source>
        <dbReference type="Proteomes" id="UP000529637"/>
    </source>
</evidence>
<proteinExistence type="predicted"/>
<dbReference type="RefSeq" id="WP_176066048.1">
    <property type="nucleotide sequence ID" value="NZ_JABWMJ010000001.1"/>
</dbReference>
<evidence type="ECO:0008006" key="3">
    <source>
        <dbReference type="Google" id="ProtNLM"/>
    </source>
</evidence>
<dbReference type="AlphaFoldDB" id="A0A7Y6NKK9"/>
<dbReference type="Gene3D" id="2.60.40.10">
    <property type="entry name" value="Immunoglobulins"/>
    <property type="match status" value="1"/>
</dbReference>
<gene>
    <name evidence="1" type="ORF">HQN59_03460</name>
</gene>
<reference evidence="1 2" key="1">
    <citation type="submission" date="2020-06" db="EMBL/GenBank/DDBJ databases">
        <title>Schlegella sp. ID0723 isolated from air conditioner.</title>
        <authorList>
            <person name="Kim D.Y."/>
            <person name="Kim D.-U."/>
        </authorList>
    </citation>
    <scope>NUCLEOTIDE SEQUENCE [LARGE SCALE GENOMIC DNA]</scope>
    <source>
        <strain evidence="1 2">ID0723</strain>
    </source>
</reference>
<dbReference type="Proteomes" id="UP000529637">
    <property type="component" value="Unassembled WGS sequence"/>
</dbReference>
<dbReference type="EMBL" id="JABWMJ010000001">
    <property type="protein sequence ID" value="NUZ04811.1"/>
    <property type="molecule type" value="Genomic_DNA"/>
</dbReference>
<accession>A0A7Y6NKK9</accession>
<organism evidence="1 2">
    <name type="scientific">Piscinibacter koreensis</name>
    <dbReference type="NCBI Taxonomy" id="2742824"/>
    <lineage>
        <taxon>Bacteria</taxon>
        <taxon>Pseudomonadati</taxon>
        <taxon>Pseudomonadota</taxon>
        <taxon>Betaproteobacteria</taxon>
        <taxon>Burkholderiales</taxon>
        <taxon>Sphaerotilaceae</taxon>
        <taxon>Piscinibacter</taxon>
    </lineage>
</organism>
<dbReference type="InterPro" id="IPR013783">
    <property type="entry name" value="Ig-like_fold"/>
</dbReference>
<keyword evidence="2" id="KW-1185">Reference proteome</keyword>
<evidence type="ECO:0000313" key="1">
    <source>
        <dbReference type="EMBL" id="NUZ04811.1"/>
    </source>
</evidence>
<protein>
    <recommendedName>
        <fullName evidence="3">SCP domain-containing protein</fullName>
    </recommendedName>
</protein>
<comment type="caution">
    <text evidence="1">The sequence shown here is derived from an EMBL/GenBank/DDBJ whole genome shotgun (WGS) entry which is preliminary data.</text>
</comment>
<name>A0A7Y6NKK9_9BURK</name>